<gene>
    <name evidence="1" type="ORF">S01H1_20296</name>
</gene>
<sequence length="31" mass="3539">VKTGQKVRYKGARLKLDGRPGDLYVHIKVKD</sequence>
<evidence type="ECO:0000313" key="1">
    <source>
        <dbReference type="EMBL" id="GAF99190.1"/>
    </source>
</evidence>
<reference evidence="1" key="1">
    <citation type="journal article" date="2014" name="Front. Microbiol.">
        <title>High frequency of phylogenetically diverse reductive dehalogenase-homologous genes in deep subseafloor sedimentary metagenomes.</title>
        <authorList>
            <person name="Kawai M."/>
            <person name="Futagami T."/>
            <person name="Toyoda A."/>
            <person name="Takaki Y."/>
            <person name="Nishi S."/>
            <person name="Hori S."/>
            <person name="Arai W."/>
            <person name="Tsubouchi T."/>
            <person name="Morono Y."/>
            <person name="Uchiyama I."/>
            <person name="Ito T."/>
            <person name="Fujiyama A."/>
            <person name="Inagaki F."/>
            <person name="Takami H."/>
        </authorList>
    </citation>
    <scope>NUCLEOTIDE SEQUENCE</scope>
    <source>
        <strain evidence="1">Expedition CK06-06</strain>
    </source>
</reference>
<proteinExistence type="predicted"/>
<name>X0VF68_9ZZZZ</name>
<dbReference type="AlphaFoldDB" id="X0VF68"/>
<accession>X0VF68</accession>
<comment type="caution">
    <text evidence="1">The sequence shown here is derived from an EMBL/GenBank/DDBJ whole genome shotgun (WGS) entry which is preliminary data.</text>
</comment>
<dbReference type="EMBL" id="BARS01011083">
    <property type="protein sequence ID" value="GAF99190.1"/>
    <property type="molecule type" value="Genomic_DNA"/>
</dbReference>
<feature type="non-terminal residue" evidence="1">
    <location>
        <position position="1"/>
    </location>
</feature>
<organism evidence="1">
    <name type="scientific">marine sediment metagenome</name>
    <dbReference type="NCBI Taxonomy" id="412755"/>
    <lineage>
        <taxon>unclassified sequences</taxon>
        <taxon>metagenomes</taxon>
        <taxon>ecological metagenomes</taxon>
    </lineage>
</organism>
<protein>
    <submittedName>
        <fullName evidence="1">Uncharacterized protein</fullName>
    </submittedName>
</protein>